<comment type="caution">
    <text evidence="1">The sequence shown here is derived from an EMBL/GenBank/DDBJ whole genome shotgun (WGS) entry which is preliminary data.</text>
</comment>
<reference evidence="1 2" key="1">
    <citation type="submission" date="2015-12" db="EMBL/GenBank/DDBJ databases">
        <title>Genome comparisons provide insights into the role of secondary metabolites in the pathogenic phase of the Photorhabdus life cycle.</title>
        <authorList>
            <person name="Tobias N.J."/>
            <person name="Mishra B."/>
            <person name="Gupta D.K."/>
            <person name="Thines M."/>
            <person name="Stinear T.P."/>
            <person name="Bode H.B."/>
        </authorList>
    </citation>
    <scope>NUCLEOTIDE SEQUENCE [LARGE SCALE GENOMIC DNA]</scope>
    <source>
        <strain evidence="1 2">PB68.1</strain>
    </source>
</reference>
<dbReference type="AlphaFoldDB" id="A0A1C0TZZ0"/>
<keyword evidence="2" id="KW-1185">Reference proteome</keyword>
<accession>A0A1C0TZZ0</accession>
<gene>
    <name evidence="1" type="ORF">Ppb6_03468</name>
</gene>
<sequence>MNISNMLDNYEIQKERNKKLPFENIYAEIRKILNAYDIPMNSFALGIPDCDERYCLHVEDGLWVTYFSERGIRSGLCIFCNVHDAVNFFIWFLLKDKLPEISWKSIDLFKNT</sequence>
<evidence type="ECO:0000313" key="1">
    <source>
        <dbReference type="EMBL" id="OCQ51247.1"/>
    </source>
</evidence>
<name>A0A1C0TZZ0_9GAMM</name>
<dbReference type="RefSeq" id="WP_065824162.1">
    <property type="nucleotide sequence ID" value="NZ_CAWMQZ010000165.1"/>
</dbReference>
<organism evidence="1 2">
    <name type="scientific">Photorhabdus australis subsp. thailandensis</name>
    <dbReference type="NCBI Taxonomy" id="2805096"/>
    <lineage>
        <taxon>Bacteria</taxon>
        <taxon>Pseudomonadati</taxon>
        <taxon>Pseudomonadota</taxon>
        <taxon>Gammaproteobacteria</taxon>
        <taxon>Enterobacterales</taxon>
        <taxon>Morganellaceae</taxon>
        <taxon>Photorhabdus</taxon>
    </lineage>
</organism>
<dbReference type="EMBL" id="LOMY01000165">
    <property type="protein sequence ID" value="OCQ51247.1"/>
    <property type="molecule type" value="Genomic_DNA"/>
</dbReference>
<proteinExistence type="predicted"/>
<evidence type="ECO:0000313" key="2">
    <source>
        <dbReference type="Proteomes" id="UP000093476"/>
    </source>
</evidence>
<dbReference type="Proteomes" id="UP000093476">
    <property type="component" value="Unassembled WGS sequence"/>
</dbReference>
<protein>
    <recommendedName>
        <fullName evidence="3">Immunity protein 63 domain-containing protein</fullName>
    </recommendedName>
</protein>
<evidence type="ECO:0008006" key="3">
    <source>
        <dbReference type="Google" id="ProtNLM"/>
    </source>
</evidence>